<keyword evidence="3" id="KW-1003">Cell membrane</keyword>
<evidence type="ECO:0000256" key="4">
    <source>
        <dbReference type="ARBA" id="ARBA00022692"/>
    </source>
</evidence>
<dbReference type="OrthoDB" id="9764259at2"/>
<dbReference type="InterPro" id="IPR020846">
    <property type="entry name" value="MFS_dom"/>
</dbReference>
<dbReference type="PROSITE" id="PS50850">
    <property type="entry name" value="MFS"/>
    <property type="match status" value="1"/>
</dbReference>
<feature type="transmembrane region" description="Helical" evidence="7">
    <location>
        <begin position="302"/>
        <end position="319"/>
    </location>
</feature>
<dbReference type="Pfam" id="PF07690">
    <property type="entry name" value="MFS_1"/>
    <property type="match status" value="1"/>
</dbReference>
<sequence length="408" mass="43398">MPSTPAPPDRMNSAERTASLQIASLYALRMLGLFMVLPVLALYARGLPGATPFKLGLALGIYGLTQALLQIPFGTLSDRFGRKPMLLIGLALFGVGSLIAALGQGIDTIILGRALQGAGAISAVLSALLADLTRPSQRTKAMAIIGVTIGTSFSLSLFLGPLLDRVMGVRGIFLLTALLTAIALIGAWRLPLPPRSEAPHTETADWRHLIDPLLWRLNLGVFLLHLMLTASFIAIPILLHDQMGLAQGDHWKVYLPVMLAAFLAMAPLVMRTGRGSVGPIFLMSIVLLGCAQFGLLWAPHHWAVLLLMLWLFFTGFNVLEASQPALVSQAAPVHAKGAALGVYSTAQFLGAFAGGVLGGTLASRWGASALFELHALICLAWLALSWPLRHLSMQDGRGATLTSQTAET</sequence>
<protein>
    <submittedName>
        <fullName evidence="9">MFS transporter</fullName>
    </submittedName>
</protein>
<feature type="domain" description="Major facilitator superfamily (MFS) profile" evidence="8">
    <location>
        <begin position="18"/>
        <end position="393"/>
    </location>
</feature>
<dbReference type="CDD" id="cd17472">
    <property type="entry name" value="MFS_YajR_like"/>
    <property type="match status" value="1"/>
</dbReference>
<evidence type="ECO:0000256" key="2">
    <source>
        <dbReference type="ARBA" id="ARBA00022448"/>
    </source>
</evidence>
<dbReference type="EMBL" id="SRIO01000007">
    <property type="protein sequence ID" value="TFZ82655.1"/>
    <property type="molecule type" value="Genomic_DNA"/>
</dbReference>
<evidence type="ECO:0000256" key="1">
    <source>
        <dbReference type="ARBA" id="ARBA00004651"/>
    </source>
</evidence>
<dbReference type="PANTHER" id="PTHR23517">
    <property type="entry name" value="RESISTANCE PROTEIN MDTM, PUTATIVE-RELATED-RELATED"/>
    <property type="match status" value="1"/>
</dbReference>
<dbReference type="PANTHER" id="PTHR23517:SF2">
    <property type="entry name" value="MULTIDRUG RESISTANCE PROTEIN MDTH"/>
    <property type="match status" value="1"/>
</dbReference>
<comment type="caution">
    <text evidence="9">The sequence shown here is derived from an EMBL/GenBank/DDBJ whole genome shotgun (WGS) entry which is preliminary data.</text>
</comment>
<dbReference type="Gene3D" id="1.20.1250.20">
    <property type="entry name" value="MFS general substrate transporter like domains"/>
    <property type="match status" value="1"/>
</dbReference>
<feature type="transmembrane region" description="Helical" evidence="7">
    <location>
        <begin position="340"/>
        <end position="359"/>
    </location>
</feature>
<dbReference type="InterPro" id="IPR011701">
    <property type="entry name" value="MFS"/>
</dbReference>
<dbReference type="InterPro" id="IPR036259">
    <property type="entry name" value="MFS_trans_sf"/>
</dbReference>
<feature type="transmembrane region" description="Helical" evidence="7">
    <location>
        <begin position="20"/>
        <end position="43"/>
    </location>
</feature>
<keyword evidence="4 7" id="KW-0812">Transmembrane</keyword>
<feature type="transmembrane region" description="Helical" evidence="7">
    <location>
        <begin position="55"/>
        <end position="73"/>
    </location>
</feature>
<evidence type="ECO:0000259" key="8">
    <source>
        <dbReference type="PROSITE" id="PS50850"/>
    </source>
</evidence>
<dbReference type="GO" id="GO:0005886">
    <property type="term" value="C:plasma membrane"/>
    <property type="evidence" value="ECO:0007669"/>
    <property type="project" value="UniProtKB-SubCell"/>
</dbReference>
<dbReference type="RefSeq" id="WP_135281642.1">
    <property type="nucleotide sequence ID" value="NZ_SRIO01000007.1"/>
</dbReference>
<keyword evidence="5 7" id="KW-1133">Transmembrane helix</keyword>
<evidence type="ECO:0000256" key="7">
    <source>
        <dbReference type="SAM" id="Phobius"/>
    </source>
</evidence>
<feature type="transmembrane region" description="Helical" evidence="7">
    <location>
        <begin position="109"/>
        <end position="129"/>
    </location>
</feature>
<evidence type="ECO:0000313" key="9">
    <source>
        <dbReference type="EMBL" id="TFZ82655.1"/>
    </source>
</evidence>
<dbReference type="SUPFAM" id="SSF103473">
    <property type="entry name" value="MFS general substrate transporter"/>
    <property type="match status" value="1"/>
</dbReference>
<keyword evidence="10" id="KW-1185">Reference proteome</keyword>
<feature type="transmembrane region" description="Helical" evidence="7">
    <location>
        <begin position="141"/>
        <end position="160"/>
    </location>
</feature>
<feature type="transmembrane region" description="Helical" evidence="7">
    <location>
        <begin position="365"/>
        <end position="384"/>
    </location>
</feature>
<reference evidence="9 10" key="1">
    <citation type="journal article" date="2019" name="ISME J.">
        <title>Candidatus Macondimonas diazotrophica, a novel gammaproteobacterial genus dominating crude-oil-contaminated coastal sediments.</title>
        <authorList>
            <person name="Karthikeyan S."/>
            <person name="Konstantinidis K."/>
        </authorList>
    </citation>
    <scope>NUCLEOTIDE SEQUENCE [LARGE SCALE GENOMIC DNA]</scope>
    <source>
        <strain evidence="9 10">KTK01</strain>
    </source>
</reference>
<feature type="transmembrane region" description="Helical" evidence="7">
    <location>
        <begin position="213"/>
        <end position="239"/>
    </location>
</feature>
<name>A0A4Z0F8L0_9GAMM</name>
<dbReference type="InterPro" id="IPR050171">
    <property type="entry name" value="MFS_Transporters"/>
</dbReference>
<keyword evidence="6 7" id="KW-0472">Membrane</keyword>
<comment type="subcellular location">
    <subcellularLocation>
        <location evidence="1">Cell membrane</location>
        <topology evidence="1">Multi-pass membrane protein</topology>
    </subcellularLocation>
</comment>
<keyword evidence="2" id="KW-0813">Transport</keyword>
<organism evidence="9 10">
    <name type="scientific">Candidatus Macondimonas diazotrophica</name>
    <dbReference type="NCBI Taxonomy" id="2305248"/>
    <lineage>
        <taxon>Bacteria</taxon>
        <taxon>Pseudomonadati</taxon>
        <taxon>Pseudomonadota</taxon>
        <taxon>Gammaproteobacteria</taxon>
        <taxon>Chromatiales</taxon>
        <taxon>Ectothiorhodospiraceae</taxon>
        <taxon>Candidatus Macondimonas</taxon>
    </lineage>
</organism>
<feature type="transmembrane region" description="Helical" evidence="7">
    <location>
        <begin position="277"/>
        <end position="296"/>
    </location>
</feature>
<evidence type="ECO:0000256" key="5">
    <source>
        <dbReference type="ARBA" id="ARBA00022989"/>
    </source>
</evidence>
<evidence type="ECO:0000256" key="3">
    <source>
        <dbReference type="ARBA" id="ARBA00022475"/>
    </source>
</evidence>
<evidence type="ECO:0000313" key="10">
    <source>
        <dbReference type="Proteomes" id="UP000297890"/>
    </source>
</evidence>
<dbReference type="Proteomes" id="UP000297890">
    <property type="component" value="Unassembled WGS sequence"/>
</dbReference>
<feature type="transmembrane region" description="Helical" evidence="7">
    <location>
        <begin position="251"/>
        <end position="270"/>
    </location>
</feature>
<evidence type="ECO:0000256" key="6">
    <source>
        <dbReference type="ARBA" id="ARBA00023136"/>
    </source>
</evidence>
<dbReference type="GO" id="GO:0022857">
    <property type="term" value="F:transmembrane transporter activity"/>
    <property type="evidence" value="ECO:0007669"/>
    <property type="project" value="InterPro"/>
</dbReference>
<dbReference type="AlphaFoldDB" id="A0A4Z0F8L0"/>
<feature type="transmembrane region" description="Helical" evidence="7">
    <location>
        <begin position="172"/>
        <end position="192"/>
    </location>
</feature>
<proteinExistence type="predicted"/>
<gene>
    <name evidence="9" type="ORF">E4680_06725</name>
</gene>
<accession>A0A4Z0F8L0</accession>
<feature type="transmembrane region" description="Helical" evidence="7">
    <location>
        <begin position="85"/>
        <end position="103"/>
    </location>
</feature>